<evidence type="ECO:0000313" key="4">
    <source>
        <dbReference type="Proteomes" id="UP000286268"/>
    </source>
</evidence>
<protein>
    <submittedName>
        <fullName evidence="3">Vanomycin resistance protein VanB</fullName>
    </submittedName>
</protein>
<evidence type="ECO:0000256" key="1">
    <source>
        <dbReference type="SAM" id="Phobius"/>
    </source>
</evidence>
<gene>
    <name evidence="3" type="ORF">C1I91_14735</name>
</gene>
<dbReference type="OrthoDB" id="9797191at2"/>
<dbReference type="InterPro" id="IPR022029">
    <property type="entry name" value="YoaR-like_PG-bd"/>
</dbReference>
<dbReference type="Pfam" id="PF12229">
    <property type="entry name" value="PG_binding_4"/>
    <property type="match status" value="1"/>
</dbReference>
<sequence length="426" mass="48478">MNYDHVIETEKQKKRNLRPVYIITGIIGTILCIQGSIMYSAISKYNAKIYPETWIEDINVGGKTKEEAKSAIIEKHDNLIAEKIINIKVNDKNYNIDTSKLNMKYDYSKIVDEAFNVGRNDNILKKYSYIKSSVRKDFKLSHTYTYDVVDSIIKNIEQENNEKPVDATIRKNDADGFIINKEKYGYELDSQKLKQDIKVKLDNIEQEQNLLVQADLKRIDPSIKESDLNQIDYKISSFTTNFKSSNENRSTNISVASHAIDGRLLMPGDSFSFNDVVGERSAERGYKMAKVILNGKFVEDLGGGVCQVSTTLYNAVLRANIPSVQRTRHSLPSTYVGLGMDATVAYGLLDYKFKNTLSYPIYIESMIKDKNITFNVYANSSLSSKKYDIVNEVEGDKVKVFKLTYEGEKLVSRDLLYTDKITKTNG</sequence>
<dbReference type="AlphaFoldDB" id="A0A410DUP5"/>
<dbReference type="PANTHER" id="PTHR35788:SF1">
    <property type="entry name" value="EXPORTED PROTEIN"/>
    <property type="match status" value="1"/>
</dbReference>
<keyword evidence="1" id="KW-1133">Transmembrane helix</keyword>
<evidence type="ECO:0000313" key="3">
    <source>
        <dbReference type="EMBL" id="QAA32795.1"/>
    </source>
</evidence>
<evidence type="ECO:0000259" key="2">
    <source>
        <dbReference type="Pfam" id="PF12229"/>
    </source>
</evidence>
<dbReference type="KEGG" id="cmah:C1I91_14735"/>
<dbReference type="EMBL" id="CP025746">
    <property type="protein sequence ID" value="QAA32795.1"/>
    <property type="molecule type" value="Genomic_DNA"/>
</dbReference>
<reference evidence="3 4" key="1">
    <citation type="submission" date="2018-01" db="EMBL/GenBank/DDBJ databases">
        <title>Genome Sequencing and Assembly of Anaerobacter polyendosporus strain CT4.</title>
        <authorList>
            <person name="Tachaapaikoon C."/>
            <person name="Sutheeworapong S."/>
            <person name="Jenjaroenpun P."/>
            <person name="Wongsurawat T."/>
            <person name="Nookeaw I."/>
            <person name="Cheawchanlertfa P."/>
            <person name="Kosugi A."/>
            <person name="Cheevadhanarak S."/>
            <person name="Ratanakhanokchai K."/>
        </authorList>
    </citation>
    <scope>NUCLEOTIDE SEQUENCE [LARGE SCALE GENOMIC DNA]</scope>
    <source>
        <strain evidence="3 4">CT4</strain>
    </source>
</reference>
<feature type="domain" description="YoaR-like putative peptidoglycan binding" evidence="2">
    <location>
        <begin position="94"/>
        <end position="203"/>
    </location>
</feature>
<keyword evidence="1" id="KW-0472">Membrane</keyword>
<dbReference type="InterPro" id="IPR007391">
    <property type="entry name" value="Vancomycin_resist_VanW"/>
</dbReference>
<feature type="transmembrane region" description="Helical" evidence="1">
    <location>
        <begin position="20"/>
        <end position="42"/>
    </location>
</feature>
<accession>A0A410DUP5</accession>
<keyword evidence="4" id="KW-1185">Reference proteome</keyword>
<dbReference type="Proteomes" id="UP000286268">
    <property type="component" value="Chromosome"/>
</dbReference>
<keyword evidence="1" id="KW-0812">Transmembrane</keyword>
<dbReference type="InterPro" id="IPR052913">
    <property type="entry name" value="Glycopeptide_resist_protein"/>
</dbReference>
<dbReference type="Pfam" id="PF04294">
    <property type="entry name" value="VanW"/>
    <property type="match status" value="1"/>
</dbReference>
<name>A0A410DUP5_9CLOT</name>
<organism evidence="3 4">
    <name type="scientific">Clostridium manihotivorum</name>
    <dbReference type="NCBI Taxonomy" id="2320868"/>
    <lineage>
        <taxon>Bacteria</taxon>
        <taxon>Bacillati</taxon>
        <taxon>Bacillota</taxon>
        <taxon>Clostridia</taxon>
        <taxon>Eubacteriales</taxon>
        <taxon>Clostridiaceae</taxon>
        <taxon>Clostridium</taxon>
    </lineage>
</organism>
<dbReference type="RefSeq" id="WP_128213537.1">
    <property type="nucleotide sequence ID" value="NZ_CP025746.1"/>
</dbReference>
<dbReference type="PANTHER" id="PTHR35788">
    <property type="entry name" value="EXPORTED PROTEIN-RELATED"/>
    <property type="match status" value="1"/>
</dbReference>
<proteinExistence type="predicted"/>